<dbReference type="EMBL" id="CM007899">
    <property type="protein sequence ID" value="OTG10964.1"/>
    <property type="molecule type" value="Genomic_DNA"/>
</dbReference>
<dbReference type="Proteomes" id="UP000215914">
    <property type="component" value="Chromosome 10"/>
</dbReference>
<evidence type="ECO:0000313" key="2">
    <source>
        <dbReference type="Proteomes" id="UP000215914"/>
    </source>
</evidence>
<dbReference type="InParanoid" id="A0A251TJB6"/>
<evidence type="ECO:0000313" key="1">
    <source>
        <dbReference type="EMBL" id="OTG10964.1"/>
    </source>
</evidence>
<sequence length="64" mass="6903">MDAGDPAAAKLPSQFLQLLSSRRSAQDPSPWLLPIARSSFTPLSSPSKQNVMKVIPVIHVKSGF</sequence>
<dbReference type="AlphaFoldDB" id="A0A251TJB6"/>
<reference evidence="2" key="1">
    <citation type="journal article" date="2017" name="Nature">
        <title>The sunflower genome provides insights into oil metabolism, flowering and Asterid evolution.</title>
        <authorList>
            <person name="Badouin H."/>
            <person name="Gouzy J."/>
            <person name="Grassa C.J."/>
            <person name="Murat F."/>
            <person name="Staton S.E."/>
            <person name="Cottret L."/>
            <person name="Lelandais-Briere C."/>
            <person name="Owens G.L."/>
            <person name="Carrere S."/>
            <person name="Mayjonade B."/>
            <person name="Legrand L."/>
            <person name="Gill N."/>
            <person name="Kane N.C."/>
            <person name="Bowers J.E."/>
            <person name="Hubner S."/>
            <person name="Bellec A."/>
            <person name="Berard A."/>
            <person name="Berges H."/>
            <person name="Blanchet N."/>
            <person name="Boniface M.C."/>
            <person name="Brunel D."/>
            <person name="Catrice O."/>
            <person name="Chaidir N."/>
            <person name="Claudel C."/>
            <person name="Donnadieu C."/>
            <person name="Faraut T."/>
            <person name="Fievet G."/>
            <person name="Helmstetter N."/>
            <person name="King M."/>
            <person name="Knapp S.J."/>
            <person name="Lai Z."/>
            <person name="Le Paslier M.C."/>
            <person name="Lippi Y."/>
            <person name="Lorenzon L."/>
            <person name="Mandel J.R."/>
            <person name="Marage G."/>
            <person name="Marchand G."/>
            <person name="Marquand E."/>
            <person name="Bret-Mestries E."/>
            <person name="Morien E."/>
            <person name="Nambeesan S."/>
            <person name="Nguyen T."/>
            <person name="Pegot-Espagnet P."/>
            <person name="Pouilly N."/>
            <person name="Raftis F."/>
            <person name="Sallet E."/>
            <person name="Schiex T."/>
            <person name="Thomas J."/>
            <person name="Vandecasteele C."/>
            <person name="Vares D."/>
            <person name="Vear F."/>
            <person name="Vautrin S."/>
            <person name="Crespi M."/>
            <person name="Mangin B."/>
            <person name="Burke J.M."/>
            <person name="Salse J."/>
            <person name="Munos S."/>
            <person name="Vincourt P."/>
            <person name="Rieseberg L.H."/>
            <person name="Langlade N.B."/>
        </authorList>
    </citation>
    <scope>NUCLEOTIDE SEQUENCE [LARGE SCALE GENOMIC DNA]</scope>
    <source>
        <strain evidence="2">cv. SF193</strain>
    </source>
</reference>
<accession>A0A251TJB6</accession>
<proteinExistence type="predicted"/>
<name>A0A251TJB6_HELAN</name>
<gene>
    <name evidence="1" type="ORF">HannXRQ_Chr10g0293581</name>
</gene>
<protein>
    <submittedName>
        <fullName evidence="1">Uncharacterized protein</fullName>
    </submittedName>
</protein>
<organism evidence="1 2">
    <name type="scientific">Helianthus annuus</name>
    <name type="common">Common sunflower</name>
    <dbReference type="NCBI Taxonomy" id="4232"/>
    <lineage>
        <taxon>Eukaryota</taxon>
        <taxon>Viridiplantae</taxon>
        <taxon>Streptophyta</taxon>
        <taxon>Embryophyta</taxon>
        <taxon>Tracheophyta</taxon>
        <taxon>Spermatophyta</taxon>
        <taxon>Magnoliopsida</taxon>
        <taxon>eudicotyledons</taxon>
        <taxon>Gunneridae</taxon>
        <taxon>Pentapetalae</taxon>
        <taxon>asterids</taxon>
        <taxon>campanulids</taxon>
        <taxon>Asterales</taxon>
        <taxon>Asteraceae</taxon>
        <taxon>Asteroideae</taxon>
        <taxon>Heliantheae alliance</taxon>
        <taxon>Heliantheae</taxon>
        <taxon>Helianthus</taxon>
    </lineage>
</organism>
<keyword evidence="2" id="KW-1185">Reference proteome</keyword>